<dbReference type="CDD" id="cd22421">
    <property type="entry name" value="KH-I_BICC1_rpt2"/>
    <property type="match status" value="1"/>
</dbReference>
<evidence type="ECO:0000313" key="7">
    <source>
        <dbReference type="Proteomes" id="UP001353858"/>
    </source>
</evidence>
<dbReference type="Pfam" id="PF00536">
    <property type="entry name" value="SAM_1"/>
    <property type="match status" value="1"/>
</dbReference>
<evidence type="ECO:0000256" key="3">
    <source>
        <dbReference type="PROSITE-ProRule" id="PRU00117"/>
    </source>
</evidence>
<dbReference type="Proteomes" id="UP001353858">
    <property type="component" value="Unassembled WGS sequence"/>
</dbReference>
<dbReference type="PROSITE" id="PS50084">
    <property type="entry name" value="KH_TYPE_1"/>
    <property type="match status" value="2"/>
</dbReference>
<dbReference type="AlphaFoldDB" id="A0AAN7PE92"/>
<name>A0AAN7PE92_9COLE</name>
<sequence>MALAARKNQFFSDARSEISESDTFRSDCTFDSKDLYQDWLKVDIKKLENLLIGENEPVERFFQKLMDDTNTIISWPSSFSIESYYKNDIYIVITGRIEDVEIAKRRITQLLNTQLQHYKSTMKIDVSYTDHSHIIGKKGMRINRVMEETHCHVHFPDSNRSNPTEKSNQVSIAGDLQNIELARSRVRSLTPLIFCFNVPSSSHTMIDSNTLYVIKVQQEYNVQVTFRTRPTTFVMVKGVEWEPQQVKKATMLLVEYMCNSSSSQVPIQMSMEISPSHHAIVLGRNYSNLEMIIKNTNTEIVFQDTQDINVPSLKKSKVTITGNIHNVYLARQQLMGSLPVVLLFDLPEISLPVTLEKIAEIQSLLDVTISIRHKTKQNTLTYVIKGIERNASNIYKARNQILNIKEPSIVADIPSTYFLSKSKHTEVDSTVSPTWQCLSSFEGTVRQLPNKYDSPKHFSTSSLSLTSTPEVSSSTYYKSSALQKIDHLNFEEKHRLDLKPMDDVQVSNDTWSGYGINQNNYIWNNSTQPAYHLSAPINVINKITDSVWNDLSSLLSSTGLEKYDKLLYSHEIDLTTFLFLNEQDLIEVGVTAFGARRKMMLIISELNKCPNVFSPAPGAERKNSSSTLSNRGSPMSNW</sequence>
<dbReference type="InterPro" id="IPR054727">
    <property type="entry name" value="BICC1_KH"/>
</dbReference>
<dbReference type="GO" id="GO:0010468">
    <property type="term" value="P:regulation of gene expression"/>
    <property type="evidence" value="ECO:0007669"/>
    <property type="project" value="UniProtKB-ARBA"/>
</dbReference>
<dbReference type="PANTHER" id="PTHR10627:SF69">
    <property type="entry name" value="PROTEIN BICAUDAL C"/>
    <property type="match status" value="1"/>
</dbReference>
<dbReference type="InterPro" id="IPR004087">
    <property type="entry name" value="KH_dom"/>
</dbReference>
<dbReference type="InterPro" id="IPR047549">
    <property type="entry name" value="BICC1_KH-I_rpt1"/>
</dbReference>
<dbReference type="Gene3D" id="3.30.310.270">
    <property type="match status" value="2"/>
</dbReference>
<dbReference type="InterPro" id="IPR004088">
    <property type="entry name" value="KH_dom_type_1"/>
</dbReference>
<dbReference type="Gene3D" id="1.10.150.50">
    <property type="entry name" value="Transcription Factor, Ets-1"/>
    <property type="match status" value="1"/>
</dbReference>
<dbReference type="Pfam" id="PF22985">
    <property type="entry name" value="KH_BICC1"/>
    <property type="match status" value="2"/>
</dbReference>
<accession>A0AAN7PE92</accession>
<gene>
    <name evidence="6" type="ORF">RN001_007026</name>
</gene>
<keyword evidence="7" id="KW-1185">Reference proteome</keyword>
<dbReference type="InterPro" id="IPR013761">
    <property type="entry name" value="SAM/pointed_sf"/>
</dbReference>
<dbReference type="PANTHER" id="PTHR10627">
    <property type="entry name" value="SCP160"/>
    <property type="match status" value="1"/>
</dbReference>
<evidence type="ECO:0000259" key="5">
    <source>
        <dbReference type="PROSITE" id="PS50105"/>
    </source>
</evidence>
<dbReference type="SUPFAM" id="SSF47769">
    <property type="entry name" value="SAM/Pointed domain"/>
    <property type="match status" value="1"/>
</dbReference>
<feature type="region of interest" description="Disordered" evidence="4">
    <location>
        <begin position="614"/>
        <end position="638"/>
    </location>
</feature>
<dbReference type="GO" id="GO:0003723">
    <property type="term" value="F:RNA binding"/>
    <property type="evidence" value="ECO:0007669"/>
    <property type="project" value="UniProtKB-UniRule"/>
</dbReference>
<comment type="caution">
    <text evidence="6">The sequence shown here is derived from an EMBL/GenBank/DDBJ whole genome shotgun (WGS) entry which is preliminary data.</text>
</comment>
<evidence type="ECO:0000313" key="6">
    <source>
        <dbReference type="EMBL" id="KAK4883707.1"/>
    </source>
</evidence>
<protein>
    <recommendedName>
        <fullName evidence="5">SAM domain-containing protein</fullName>
    </recommendedName>
</protein>
<dbReference type="EMBL" id="JARPUR010000002">
    <property type="protein sequence ID" value="KAK4883707.1"/>
    <property type="molecule type" value="Genomic_DNA"/>
</dbReference>
<feature type="domain" description="SAM" evidence="5">
    <location>
        <begin position="549"/>
        <end position="609"/>
    </location>
</feature>
<dbReference type="Pfam" id="PF22801">
    <property type="entry name" value="KH_GLD-3_1st"/>
    <property type="match status" value="1"/>
</dbReference>
<keyword evidence="3" id="KW-0694">RNA-binding</keyword>
<evidence type="ECO:0000256" key="2">
    <source>
        <dbReference type="ARBA" id="ARBA00022737"/>
    </source>
</evidence>
<dbReference type="Pfam" id="PF00013">
    <property type="entry name" value="KH_1"/>
    <property type="match status" value="1"/>
</dbReference>
<keyword evidence="2" id="KW-0677">Repeat</keyword>
<evidence type="ECO:0000256" key="1">
    <source>
        <dbReference type="ARBA" id="ARBA00007662"/>
    </source>
</evidence>
<evidence type="ECO:0000256" key="4">
    <source>
        <dbReference type="SAM" id="MobiDB-lite"/>
    </source>
</evidence>
<dbReference type="PROSITE" id="PS50105">
    <property type="entry name" value="SAM_DOMAIN"/>
    <property type="match status" value="1"/>
</dbReference>
<dbReference type="SUPFAM" id="SSF54791">
    <property type="entry name" value="Eukaryotic type KH-domain (KH-domain type I)"/>
    <property type="match status" value="3"/>
</dbReference>
<dbReference type="GO" id="GO:0005737">
    <property type="term" value="C:cytoplasm"/>
    <property type="evidence" value="ECO:0007669"/>
    <property type="project" value="TreeGrafter"/>
</dbReference>
<proteinExistence type="inferred from homology"/>
<reference evidence="7" key="1">
    <citation type="submission" date="2023-01" db="EMBL/GenBank/DDBJ databases">
        <title>Key to firefly adult light organ development and bioluminescence: homeobox transcription factors regulate luciferase expression and transportation to peroxisome.</title>
        <authorList>
            <person name="Fu X."/>
        </authorList>
    </citation>
    <scope>NUCLEOTIDE SEQUENCE [LARGE SCALE GENOMIC DNA]</scope>
</reference>
<dbReference type="InterPro" id="IPR036612">
    <property type="entry name" value="KH_dom_type_1_sf"/>
</dbReference>
<dbReference type="Pfam" id="PF24234">
    <property type="entry name" value="KH_BICC1_1st"/>
    <property type="match status" value="1"/>
</dbReference>
<dbReference type="InterPro" id="IPR001660">
    <property type="entry name" value="SAM"/>
</dbReference>
<comment type="similarity">
    <text evidence="1">Belongs to the BicC family.</text>
</comment>
<feature type="compositionally biased region" description="Polar residues" evidence="4">
    <location>
        <begin position="624"/>
        <end position="638"/>
    </location>
</feature>
<dbReference type="SMART" id="SM00322">
    <property type="entry name" value="KH"/>
    <property type="match status" value="3"/>
</dbReference>
<dbReference type="InterPro" id="IPR047554">
    <property type="entry name" value="BICC1_KH-I_rpt2"/>
</dbReference>
<organism evidence="6 7">
    <name type="scientific">Aquatica leii</name>
    <dbReference type="NCBI Taxonomy" id="1421715"/>
    <lineage>
        <taxon>Eukaryota</taxon>
        <taxon>Metazoa</taxon>
        <taxon>Ecdysozoa</taxon>
        <taxon>Arthropoda</taxon>
        <taxon>Hexapoda</taxon>
        <taxon>Insecta</taxon>
        <taxon>Pterygota</taxon>
        <taxon>Neoptera</taxon>
        <taxon>Endopterygota</taxon>
        <taxon>Coleoptera</taxon>
        <taxon>Polyphaga</taxon>
        <taxon>Elateriformia</taxon>
        <taxon>Elateroidea</taxon>
        <taxon>Lampyridae</taxon>
        <taxon>Luciolinae</taxon>
        <taxon>Aquatica</taxon>
    </lineage>
</organism>